<comment type="caution">
    <text evidence="1">The sequence shown here is derived from an EMBL/GenBank/DDBJ whole genome shotgun (WGS) entry which is preliminary data.</text>
</comment>
<dbReference type="AlphaFoldDB" id="A0A2K3KS91"/>
<proteinExistence type="predicted"/>
<evidence type="ECO:0000313" key="2">
    <source>
        <dbReference type="Proteomes" id="UP000236291"/>
    </source>
</evidence>
<accession>A0A2K3KS91</accession>
<sequence length="112" mass="13250">RFKNFAEKRRLGLRLGIAGCLERFRKKLREEKAGDVMISKVSKLKVFGSKRFSEEFSDVEEEDEQLKEQVWKKSNEERIRLFIEAHVLKMKIIQKGKQQLFQLPVLTSVQIP</sequence>
<dbReference type="EMBL" id="ASHM01107675">
    <property type="protein sequence ID" value="PNX69151.1"/>
    <property type="molecule type" value="Genomic_DNA"/>
</dbReference>
<dbReference type="Proteomes" id="UP000236291">
    <property type="component" value="Unassembled WGS sequence"/>
</dbReference>
<name>A0A2K3KS91_TRIPR</name>
<protein>
    <submittedName>
        <fullName evidence="1">Uncharacterized protein</fullName>
    </submittedName>
</protein>
<reference evidence="1 2" key="2">
    <citation type="journal article" date="2017" name="Front. Plant Sci.">
        <title>Gene Classification and Mining of Molecular Markers Useful in Red Clover (Trifolium pratense) Breeding.</title>
        <authorList>
            <person name="Istvanek J."/>
            <person name="Dluhosova J."/>
            <person name="Dluhos P."/>
            <person name="Patkova L."/>
            <person name="Nedelnik J."/>
            <person name="Repkova J."/>
        </authorList>
    </citation>
    <scope>NUCLEOTIDE SEQUENCE [LARGE SCALE GENOMIC DNA]</scope>
    <source>
        <strain evidence="2">cv. Tatra</strain>
        <tissue evidence="1">Young leaves</tissue>
    </source>
</reference>
<gene>
    <name evidence="1" type="ORF">L195_g056559</name>
</gene>
<reference evidence="1 2" key="1">
    <citation type="journal article" date="2014" name="Am. J. Bot.">
        <title>Genome assembly and annotation for red clover (Trifolium pratense; Fabaceae).</title>
        <authorList>
            <person name="Istvanek J."/>
            <person name="Jaros M."/>
            <person name="Krenek A."/>
            <person name="Repkova J."/>
        </authorList>
    </citation>
    <scope>NUCLEOTIDE SEQUENCE [LARGE SCALE GENOMIC DNA]</scope>
    <source>
        <strain evidence="2">cv. Tatra</strain>
        <tissue evidence="1">Young leaves</tissue>
    </source>
</reference>
<organism evidence="1 2">
    <name type="scientific">Trifolium pratense</name>
    <name type="common">Red clover</name>
    <dbReference type="NCBI Taxonomy" id="57577"/>
    <lineage>
        <taxon>Eukaryota</taxon>
        <taxon>Viridiplantae</taxon>
        <taxon>Streptophyta</taxon>
        <taxon>Embryophyta</taxon>
        <taxon>Tracheophyta</taxon>
        <taxon>Spermatophyta</taxon>
        <taxon>Magnoliopsida</taxon>
        <taxon>eudicotyledons</taxon>
        <taxon>Gunneridae</taxon>
        <taxon>Pentapetalae</taxon>
        <taxon>rosids</taxon>
        <taxon>fabids</taxon>
        <taxon>Fabales</taxon>
        <taxon>Fabaceae</taxon>
        <taxon>Papilionoideae</taxon>
        <taxon>50 kb inversion clade</taxon>
        <taxon>NPAAA clade</taxon>
        <taxon>Hologalegina</taxon>
        <taxon>IRL clade</taxon>
        <taxon>Trifolieae</taxon>
        <taxon>Trifolium</taxon>
    </lineage>
</organism>
<evidence type="ECO:0000313" key="1">
    <source>
        <dbReference type="EMBL" id="PNX69151.1"/>
    </source>
</evidence>
<feature type="non-terminal residue" evidence="1">
    <location>
        <position position="1"/>
    </location>
</feature>